<feature type="domain" description="AMP-dependent synthetase/ligase" evidence="3">
    <location>
        <begin position="17"/>
        <end position="348"/>
    </location>
</feature>
<gene>
    <name evidence="4" type="ORF">CC78DRAFT_586603</name>
</gene>
<dbReference type="OrthoDB" id="429813at2759"/>
<comment type="caution">
    <text evidence="4">The sequence shown here is derived from an EMBL/GenBank/DDBJ whole genome shotgun (WGS) entry which is preliminary data.</text>
</comment>
<evidence type="ECO:0000313" key="5">
    <source>
        <dbReference type="Proteomes" id="UP000800093"/>
    </source>
</evidence>
<accession>A0A9P4JXA0</accession>
<dbReference type="InterPro" id="IPR020845">
    <property type="entry name" value="AMP-binding_CS"/>
</dbReference>
<protein>
    <submittedName>
        <fullName evidence="4">Acetyl-CoA synthetase-like protein</fullName>
    </submittedName>
</protein>
<dbReference type="Pfam" id="PF23562">
    <property type="entry name" value="AMP-binding_C_3"/>
    <property type="match status" value="1"/>
</dbReference>
<dbReference type="PROSITE" id="PS00455">
    <property type="entry name" value="AMP_BINDING"/>
    <property type="match status" value="1"/>
</dbReference>
<evidence type="ECO:0000256" key="2">
    <source>
        <dbReference type="ARBA" id="ARBA00022553"/>
    </source>
</evidence>
<dbReference type="SUPFAM" id="SSF56801">
    <property type="entry name" value="Acetyl-CoA synthetase-like"/>
    <property type="match status" value="1"/>
</dbReference>
<dbReference type="InterPro" id="IPR000873">
    <property type="entry name" value="AMP-dep_synth/lig_dom"/>
</dbReference>
<name>A0A9P4JXA0_9PLEO</name>
<evidence type="ECO:0000259" key="3">
    <source>
        <dbReference type="Pfam" id="PF00501"/>
    </source>
</evidence>
<keyword evidence="2" id="KW-0597">Phosphoprotein</keyword>
<dbReference type="Pfam" id="PF00501">
    <property type="entry name" value="AMP-binding"/>
    <property type="match status" value="1"/>
</dbReference>
<dbReference type="InterPro" id="IPR042099">
    <property type="entry name" value="ANL_N_sf"/>
</dbReference>
<dbReference type="AlphaFoldDB" id="A0A9P4JXA0"/>
<keyword evidence="1" id="KW-0596">Phosphopantetheine</keyword>
<organism evidence="4 5">
    <name type="scientific">Lojkania enalia</name>
    <dbReference type="NCBI Taxonomy" id="147567"/>
    <lineage>
        <taxon>Eukaryota</taxon>
        <taxon>Fungi</taxon>
        <taxon>Dikarya</taxon>
        <taxon>Ascomycota</taxon>
        <taxon>Pezizomycotina</taxon>
        <taxon>Dothideomycetes</taxon>
        <taxon>Pleosporomycetidae</taxon>
        <taxon>Pleosporales</taxon>
        <taxon>Pleosporales incertae sedis</taxon>
        <taxon>Lojkania</taxon>
    </lineage>
</organism>
<dbReference type="Gene3D" id="3.40.50.12780">
    <property type="entry name" value="N-terminal domain of ligase-like"/>
    <property type="match status" value="1"/>
</dbReference>
<dbReference type="PANTHER" id="PTHR43439">
    <property type="entry name" value="PHENYLACETATE-COENZYME A LIGASE"/>
    <property type="match status" value="1"/>
</dbReference>
<evidence type="ECO:0000313" key="4">
    <source>
        <dbReference type="EMBL" id="KAF2258864.1"/>
    </source>
</evidence>
<dbReference type="EMBL" id="ML986733">
    <property type="protein sequence ID" value="KAF2258864.1"/>
    <property type="molecule type" value="Genomic_DNA"/>
</dbReference>
<sequence length="540" mass="59707">MVNEQGRRLVASTINAQAQSHPDNVYFSIPKNDNNLSEGFLDISCSKFSNAIDHAAIWLQANIGPASAEPFGVIAYQGPNDLRYPILAVAAAKVSKQILFPFSLAPPPVKLHLLQSTRCEYLLHPAYAQEQVRRLLSDSPHIRSIVVPELNTWLNADKAPAFSYRRSWDEGKDDPWLIFHTSGTTGLPRPITYTNRMMTSFDIAQGLPEPKDQTQLGWHINRRCYGVAPLSHFSGMCAALQAPTFLRMVSVQGPATKPPTPLVVADTLRYSGAEGFVSLPFLLRAMVQQSQTLELLKDLEYIQWIGAALDTETGNMLSQHVKLCPAMGTTECGPYFLSTVDGPQDWAYYAFQSGQGIEFVERTGNLYELVFKKRLDAVWQQVFIVYPNIDEYETKDLFRKHPGKEGLWAYVGRSDDVVVLSNSANINAAAVEEKIMKHPNIQMALVGGSGLQQSFAIIELNPAASEEFKEKGPAAALDAVWPAVEEANHGLSDYTRLRKKFVIVTSSERGLVKSAKGSVMRGPSLKVFEKDVEGLFAGGE</sequence>
<evidence type="ECO:0000256" key="1">
    <source>
        <dbReference type="ARBA" id="ARBA00022450"/>
    </source>
</evidence>
<keyword evidence="5" id="KW-1185">Reference proteome</keyword>
<proteinExistence type="predicted"/>
<dbReference type="PANTHER" id="PTHR43439:SF2">
    <property type="entry name" value="ENZYME, PUTATIVE (JCVI)-RELATED"/>
    <property type="match status" value="1"/>
</dbReference>
<reference evidence="5" key="1">
    <citation type="journal article" date="2020" name="Stud. Mycol.">
        <title>101 Dothideomycetes genomes: A test case for predicting lifestyles and emergence of pathogens.</title>
        <authorList>
            <person name="Haridas S."/>
            <person name="Albert R."/>
            <person name="Binder M."/>
            <person name="Bloem J."/>
            <person name="LaButti K."/>
            <person name="Salamov A."/>
            <person name="Andreopoulos B."/>
            <person name="Baker S."/>
            <person name="Barry K."/>
            <person name="Bills G."/>
            <person name="Bluhm B."/>
            <person name="Cannon C."/>
            <person name="Castanera R."/>
            <person name="Culley D."/>
            <person name="Daum C."/>
            <person name="Ezra D."/>
            <person name="Gonzalez J."/>
            <person name="Henrissat B."/>
            <person name="Kuo A."/>
            <person name="Liang C."/>
            <person name="Lipzen A."/>
            <person name="Lutzoni F."/>
            <person name="Magnuson J."/>
            <person name="Mondo S."/>
            <person name="Nolan M."/>
            <person name="Ohm R."/>
            <person name="Pangilinan J."/>
            <person name="Park H.-J."/>
            <person name="Ramirez L."/>
            <person name="Alfaro M."/>
            <person name="Sun H."/>
            <person name="Tritt A."/>
            <person name="Yoshinaga Y."/>
            <person name="Zwiers L.-H."/>
            <person name="Turgeon B."/>
            <person name="Goodwin S."/>
            <person name="Spatafora J."/>
            <person name="Crous P."/>
            <person name="Grigoriev I."/>
        </authorList>
    </citation>
    <scope>NUCLEOTIDE SEQUENCE [LARGE SCALE GENOMIC DNA]</scope>
    <source>
        <strain evidence="5">CBS 304.66</strain>
    </source>
</reference>
<dbReference type="InterPro" id="IPR051414">
    <property type="entry name" value="Adenylate-forming_Reductase"/>
</dbReference>
<dbReference type="Proteomes" id="UP000800093">
    <property type="component" value="Unassembled WGS sequence"/>
</dbReference>